<feature type="domain" description="Ig-like" evidence="4">
    <location>
        <begin position="183"/>
        <end position="267"/>
    </location>
</feature>
<reference evidence="6" key="1">
    <citation type="submission" date="2012-01" db="EMBL/GenBank/DDBJ databases">
        <title>The Genome Sequence of Oreochromis niloticus (Nile Tilapia).</title>
        <authorList>
            <consortium name="Broad Institute Genome Assembly Team"/>
            <consortium name="Broad Institute Sequencing Platform"/>
            <person name="Di Palma F."/>
            <person name="Johnson J."/>
            <person name="Lander E.S."/>
            <person name="Lindblad-Toh K."/>
        </authorList>
    </citation>
    <scope>NUCLEOTIDE SEQUENCE [LARGE SCALE GENOMIC DNA]</scope>
</reference>
<dbReference type="InterPro" id="IPR050488">
    <property type="entry name" value="Ig_Fc_receptor"/>
</dbReference>
<feature type="transmembrane region" description="Helical" evidence="3">
    <location>
        <begin position="450"/>
        <end position="473"/>
    </location>
</feature>
<proteinExistence type="predicted"/>
<dbReference type="SUPFAM" id="SSF48726">
    <property type="entry name" value="Immunoglobulin"/>
    <property type="match status" value="5"/>
</dbReference>
<dbReference type="GO" id="GO:0004888">
    <property type="term" value="F:transmembrane signaling receptor activity"/>
    <property type="evidence" value="ECO:0007669"/>
    <property type="project" value="TreeGrafter"/>
</dbReference>
<reference evidence="5" key="3">
    <citation type="submission" date="2025-09" db="UniProtKB">
        <authorList>
            <consortium name="Ensembl"/>
        </authorList>
    </citation>
    <scope>IDENTIFICATION</scope>
</reference>
<keyword evidence="6" id="KW-1185">Reference proteome</keyword>
<dbReference type="GO" id="GO:0006955">
    <property type="term" value="P:immune response"/>
    <property type="evidence" value="ECO:0007669"/>
    <property type="project" value="TreeGrafter"/>
</dbReference>
<reference evidence="5" key="2">
    <citation type="submission" date="2025-08" db="UniProtKB">
        <authorList>
            <consortium name="Ensembl"/>
        </authorList>
    </citation>
    <scope>IDENTIFICATION</scope>
</reference>
<dbReference type="PANTHER" id="PTHR11481">
    <property type="entry name" value="IMMUNOGLOBULIN FC RECEPTOR"/>
    <property type="match status" value="1"/>
</dbReference>
<keyword evidence="3" id="KW-0812">Transmembrane</keyword>
<dbReference type="SMART" id="SM00409">
    <property type="entry name" value="IG"/>
    <property type="match status" value="5"/>
</dbReference>
<dbReference type="GeneTree" id="ENSGT00940000162700"/>
<keyword evidence="3" id="KW-0472">Membrane</keyword>
<dbReference type="OMA" id="KCRISGV"/>
<dbReference type="InterPro" id="IPR003599">
    <property type="entry name" value="Ig_sub"/>
</dbReference>
<dbReference type="SMART" id="SM00408">
    <property type="entry name" value="IGc2"/>
    <property type="match status" value="4"/>
</dbReference>
<dbReference type="Proteomes" id="UP000005207">
    <property type="component" value="Linkage group LG3"/>
</dbReference>
<name>A0A669BMM1_ORENI</name>
<keyword evidence="3" id="KW-1133">Transmembrane helix</keyword>
<feature type="domain" description="Ig-like" evidence="4">
    <location>
        <begin position="89"/>
        <end position="172"/>
    </location>
</feature>
<evidence type="ECO:0000256" key="1">
    <source>
        <dbReference type="ARBA" id="ARBA00022729"/>
    </source>
</evidence>
<keyword evidence="1" id="KW-0732">Signal</keyword>
<keyword evidence="2" id="KW-1015">Disulfide bond</keyword>
<dbReference type="PANTHER" id="PTHR11481:SF64">
    <property type="entry name" value="FC RECEPTOR-LIKE PROTEIN 4"/>
    <property type="match status" value="1"/>
</dbReference>
<evidence type="ECO:0000313" key="5">
    <source>
        <dbReference type="Ensembl" id="ENSONIP00000035650.1"/>
    </source>
</evidence>
<accession>A0A669BMM1</accession>
<sequence length="493" mass="53507">MLESPTHPVMEGEAVTLCCRKRMSASLPAVFYKDGIFIGTSSTGNMTIHRVYKSHKGLYKCRISGVGESPENWLSVRGEAVSQEHLSHPMTEVGSVILESPPFPVMEGETISLHCKKKGALLNHIADFYKDDLKIGTGYSGKMVLHNVSKSDEGLYKCIISGAGESPETSLVVINSSLENQNEEVVSVILEGPAHVLEGEAVTLHCRNKTLSASLPAVFYKDGIFIGTSSTGNMTIHQVYKSHEGLYKCRISGGGESPGSWLSVRVGSVILESPPFPVMEGETVILRCKKKGALLNHIADFYKDDLKIGTGYSGKMIIHNVSRSDEGLYKCIISGAGESPESLLTVKEQKAEVVALILETPAHPVMEGESVTLHCKTKMVSASLAAVFYKDDIFIGTNSMGNMTISTVYKSHEGFYKCRISGVGESSESWLSVQGLHRDTSLFSDTFLDLLLLLRVVFTIVMVALLLLLVGLLHCGKLSSRLEIALIDTKSAI</sequence>
<evidence type="ECO:0000256" key="2">
    <source>
        <dbReference type="ARBA" id="ARBA00023157"/>
    </source>
</evidence>
<evidence type="ECO:0000256" key="3">
    <source>
        <dbReference type="SAM" id="Phobius"/>
    </source>
</evidence>
<feature type="domain" description="Ig-like" evidence="4">
    <location>
        <begin position="340"/>
        <end position="432"/>
    </location>
</feature>
<dbReference type="InParanoid" id="A0A669BMM1"/>
<evidence type="ECO:0000259" key="4">
    <source>
        <dbReference type="PROSITE" id="PS50835"/>
    </source>
</evidence>
<protein>
    <recommendedName>
        <fullName evidence="4">Ig-like domain-containing protein</fullName>
    </recommendedName>
</protein>
<dbReference type="GO" id="GO:0009897">
    <property type="term" value="C:external side of plasma membrane"/>
    <property type="evidence" value="ECO:0007669"/>
    <property type="project" value="TreeGrafter"/>
</dbReference>
<dbReference type="AlphaFoldDB" id="A0A669BMM1"/>
<dbReference type="PROSITE" id="PS50835">
    <property type="entry name" value="IG_LIKE"/>
    <property type="match status" value="3"/>
</dbReference>
<organism evidence="5 6">
    <name type="scientific">Oreochromis niloticus</name>
    <name type="common">Nile tilapia</name>
    <name type="synonym">Tilapia nilotica</name>
    <dbReference type="NCBI Taxonomy" id="8128"/>
    <lineage>
        <taxon>Eukaryota</taxon>
        <taxon>Metazoa</taxon>
        <taxon>Chordata</taxon>
        <taxon>Craniata</taxon>
        <taxon>Vertebrata</taxon>
        <taxon>Euteleostomi</taxon>
        <taxon>Actinopterygii</taxon>
        <taxon>Neopterygii</taxon>
        <taxon>Teleostei</taxon>
        <taxon>Neoteleostei</taxon>
        <taxon>Acanthomorphata</taxon>
        <taxon>Ovalentaria</taxon>
        <taxon>Cichlomorphae</taxon>
        <taxon>Cichliformes</taxon>
        <taxon>Cichlidae</taxon>
        <taxon>African cichlids</taxon>
        <taxon>Pseudocrenilabrinae</taxon>
        <taxon>Oreochromini</taxon>
        <taxon>Oreochromis</taxon>
    </lineage>
</organism>
<dbReference type="InterPro" id="IPR036179">
    <property type="entry name" value="Ig-like_dom_sf"/>
</dbReference>
<dbReference type="InterPro" id="IPR003598">
    <property type="entry name" value="Ig_sub2"/>
</dbReference>
<dbReference type="InterPro" id="IPR007110">
    <property type="entry name" value="Ig-like_dom"/>
</dbReference>
<dbReference type="InterPro" id="IPR013783">
    <property type="entry name" value="Ig-like_fold"/>
</dbReference>
<dbReference type="Ensembl" id="ENSONIT00000040013.1">
    <property type="protein sequence ID" value="ENSONIP00000035650.1"/>
    <property type="gene ID" value="ENSONIG00000032893.1"/>
</dbReference>
<dbReference type="Gene3D" id="2.60.40.10">
    <property type="entry name" value="Immunoglobulins"/>
    <property type="match status" value="5"/>
</dbReference>
<dbReference type="GO" id="GO:0007166">
    <property type="term" value="P:cell surface receptor signaling pathway"/>
    <property type="evidence" value="ECO:0007669"/>
    <property type="project" value="TreeGrafter"/>
</dbReference>
<evidence type="ECO:0000313" key="6">
    <source>
        <dbReference type="Proteomes" id="UP000005207"/>
    </source>
</evidence>